<dbReference type="EMBL" id="CAMKVN010005985">
    <property type="protein sequence ID" value="CAI2189694.1"/>
    <property type="molecule type" value="Genomic_DNA"/>
</dbReference>
<dbReference type="OrthoDB" id="2367745at2759"/>
<evidence type="ECO:0000313" key="2">
    <source>
        <dbReference type="Proteomes" id="UP001153678"/>
    </source>
</evidence>
<gene>
    <name evidence="1" type="ORF">FWILDA_LOCUS14207</name>
</gene>
<accession>A0A9W4T2S5</accession>
<comment type="caution">
    <text evidence="1">The sequence shown here is derived from an EMBL/GenBank/DDBJ whole genome shotgun (WGS) entry which is preliminary data.</text>
</comment>
<proteinExistence type="predicted"/>
<reference evidence="1" key="1">
    <citation type="submission" date="2022-08" db="EMBL/GenBank/DDBJ databases">
        <authorList>
            <person name="Kallberg Y."/>
            <person name="Tangrot J."/>
            <person name="Rosling A."/>
        </authorList>
    </citation>
    <scope>NUCLEOTIDE SEQUENCE</scope>
    <source>
        <strain evidence="1">Wild A</strain>
    </source>
</reference>
<dbReference type="AlphaFoldDB" id="A0A9W4T2S5"/>
<keyword evidence="2" id="KW-1185">Reference proteome</keyword>
<protein>
    <submittedName>
        <fullName evidence="1">5728_t:CDS:1</fullName>
    </submittedName>
</protein>
<evidence type="ECO:0000313" key="1">
    <source>
        <dbReference type="EMBL" id="CAI2189694.1"/>
    </source>
</evidence>
<sequence>MCTYINFHNVVHYVQLHMNENAWLSIESDFNINRGYSYVDYVVYINGNMVLIEEAKCKDTVKDIAQVLMQMHTVVETLGKCKCDSNPIPQIFCIVTTGRNWRFIRWIGQLESPMVEIFEEYICGFQRDDNNSKNVIECILHILKEQATFSNNNEDEQDV</sequence>
<dbReference type="Proteomes" id="UP001153678">
    <property type="component" value="Unassembled WGS sequence"/>
</dbReference>
<organism evidence="1 2">
    <name type="scientific">Funneliformis geosporum</name>
    <dbReference type="NCBI Taxonomy" id="1117311"/>
    <lineage>
        <taxon>Eukaryota</taxon>
        <taxon>Fungi</taxon>
        <taxon>Fungi incertae sedis</taxon>
        <taxon>Mucoromycota</taxon>
        <taxon>Glomeromycotina</taxon>
        <taxon>Glomeromycetes</taxon>
        <taxon>Glomerales</taxon>
        <taxon>Glomeraceae</taxon>
        <taxon>Funneliformis</taxon>
    </lineage>
</organism>
<name>A0A9W4T2S5_9GLOM</name>